<dbReference type="Proteomes" id="UP000037953">
    <property type="component" value="Unassembled WGS sequence"/>
</dbReference>
<dbReference type="OrthoDB" id="714053at2"/>
<dbReference type="EMBL" id="LJOD01000019">
    <property type="protein sequence ID" value="KPE49314.1"/>
    <property type="molecule type" value="Genomic_DNA"/>
</dbReference>
<protein>
    <submittedName>
        <fullName evidence="1">Uncharacterized protein</fullName>
    </submittedName>
</protein>
<organism evidence="1 2">
    <name type="scientific">Chryseobacterium indologenes</name>
    <name type="common">Flavobacterium indologenes</name>
    <dbReference type="NCBI Taxonomy" id="253"/>
    <lineage>
        <taxon>Bacteria</taxon>
        <taxon>Pseudomonadati</taxon>
        <taxon>Bacteroidota</taxon>
        <taxon>Flavobacteriia</taxon>
        <taxon>Flavobacteriales</taxon>
        <taxon>Weeksellaceae</taxon>
        <taxon>Chryseobacterium group</taxon>
        <taxon>Chryseobacterium</taxon>
    </lineage>
</organism>
<dbReference type="AlphaFoldDB" id="A0A0N0IU59"/>
<reference evidence="1 2" key="1">
    <citation type="journal article" date="2015" name="Genom Data">
        <title>Draft genome sequence of a multidrug-resistant Chryseobacterium indologenes isolate from Malaysia.</title>
        <authorList>
            <person name="Yu C.Y."/>
            <person name="Ang G.Y."/>
            <person name="Cheng H.J."/>
            <person name="Cheong Y.M."/>
            <person name="Yin W.F."/>
            <person name="Chan K.G."/>
        </authorList>
    </citation>
    <scope>NUCLEOTIDE SEQUENCE [LARGE SCALE GENOMIC DNA]</scope>
    <source>
        <strain evidence="1 2">CI_885</strain>
    </source>
</reference>
<reference evidence="2" key="2">
    <citation type="submission" date="2015-09" db="EMBL/GenBank/DDBJ databases">
        <title>Draft genome sequence of a multidrug-resistant Chryseobacterium indologenes isolate from Malaysia.</title>
        <authorList>
            <person name="Yu C.Y."/>
            <person name="Ang G.Y."/>
            <person name="Chan K.-G."/>
        </authorList>
    </citation>
    <scope>NUCLEOTIDE SEQUENCE [LARGE SCALE GENOMIC DNA]</scope>
    <source>
        <strain evidence="2">CI_885</strain>
    </source>
</reference>
<proteinExistence type="predicted"/>
<comment type="caution">
    <text evidence="1">The sequence shown here is derived from an EMBL/GenBank/DDBJ whole genome shotgun (WGS) entry which is preliminary data.</text>
</comment>
<evidence type="ECO:0000313" key="2">
    <source>
        <dbReference type="Proteomes" id="UP000037953"/>
    </source>
</evidence>
<evidence type="ECO:0000313" key="1">
    <source>
        <dbReference type="EMBL" id="KPE49314.1"/>
    </source>
</evidence>
<dbReference type="RefSeq" id="WP_062702781.1">
    <property type="nucleotide sequence ID" value="NZ_LJOD01000019.1"/>
</dbReference>
<name>A0A0N0IU59_CHRID</name>
<sequence>MNREQYTLAVAQWGNGVSDYHSITEWIHTNYTFKLSKDQIDKIKDYNSYEYVCAEVGVVEGSLVLIFVPLTEKGELNSSVTEYQYTTLEPQKYDLVLQETKEFKIVKNAVLSNDLQKIGSNADMYFPVSEAPVFEQDKAVEAIERWREEGMEWFHHECSEFGGSRIFRRFYVPMEDLCHPIPEVTRIVCSFGLRYNDIYQRMLVTLIFISFHELLQNGGSTSVISNTYDWAKPCPPVCRIPGFPN</sequence>
<gene>
    <name evidence="1" type="ORF">AOB46_20210</name>
</gene>
<dbReference type="PATRIC" id="fig|253.9.peg.2013"/>
<accession>A0A0N0IU59</accession>